<comment type="caution">
    <text evidence="2">The sequence shown here is derived from an EMBL/GenBank/DDBJ whole genome shotgun (WGS) entry which is preliminary data.</text>
</comment>
<keyword evidence="1" id="KW-0812">Transmembrane</keyword>
<keyword evidence="1" id="KW-1133">Transmembrane helix</keyword>
<evidence type="ECO:0000256" key="1">
    <source>
        <dbReference type="SAM" id="Phobius"/>
    </source>
</evidence>
<evidence type="ECO:0000313" key="2">
    <source>
        <dbReference type="EMBL" id="MDP5135321.1"/>
    </source>
</evidence>
<reference evidence="2 3" key="1">
    <citation type="submission" date="2022-11" db="EMBL/GenBank/DDBJ databases">
        <title>Viruses from the air-sea interface of a natural surface slick.</title>
        <authorList>
            <person name="Rahlff J."/>
            <person name="Holmfeldt K."/>
        </authorList>
    </citation>
    <scope>NUCLEOTIDE SEQUENCE [LARGE SCALE GENOMIC DNA]</scope>
    <source>
        <strain evidence="2 3">SMS4</strain>
    </source>
</reference>
<evidence type="ECO:0008006" key="4">
    <source>
        <dbReference type="Google" id="ProtNLM"/>
    </source>
</evidence>
<dbReference type="RefSeq" id="WP_027671051.1">
    <property type="nucleotide sequence ID" value="NZ_JAPJDY010000004.1"/>
</dbReference>
<keyword evidence="1" id="KW-0472">Membrane</keyword>
<keyword evidence="3" id="KW-1185">Reference proteome</keyword>
<protein>
    <recommendedName>
        <fullName evidence="4">MSHA biogenesis protein MshJ</fullName>
    </recommendedName>
</protein>
<feature type="transmembrane region" description="Helical" evidence="1">
    <location>
        <begin position="20"/>
        <end position="39"/>
    </location>
</feature>
<accession>A0ABT9HW42</accession>
<dbReference type="EMBL" id="JAPJDZ010000008">
    <property type="protein sequence ID" value="MDP5135321.1"/>
    <property type="molecule type" value="Genomic_DNA"/>
</dbReference>
<name>A0ABT9HW42_9GAMM</name>
<proteinExistence type="predicted"/>
<sequence>MNQWQLLSDRFSQLQQREKLLLWGGSLILTLWLVSIYVLEPRWQQVTTSAKQLKTLQRQQQDTQQLAEQLRQQIAVDMDKEYHQRIQLLQQQQFQLNEQIQQTTSHFIDAEQMVQLLQSMLQSSNTVQISRLQSLEPRPVQLAGQTADEPALLYQHTIKLVLAGNYTELSEVLERIEQLPWLVSWQGLGYQVTDYPLAELTLELGTVSENEDFIRL</sequence>
<evidence type="ECO:0000313" key="3">
    <source>
        <dbReference type="Proteomes" id="UP001231109"/>
    </source>
</evidence>
<organism evidence="2 3">
    <name type="scientific">Rheinheimera baltica</name>
    <dbReference type="NCBI Taxonomy" id="67576"/>
    <lineage>
        <taxon>Bacteria</taxon>
        <taxon>Pseudomonadati</taxon>
        <taxon>Pseudomonadota</taxon>
        <taxon>Gammaproteobacteria</taxon>
        <taxon>Chromatiales</taxon>
        <taxon>Chromatiaceae</taxon>
        <taxon>Rheinheimera</taxon>
    </lineage>
</organism>
<dbReference type="Proteomes" id="UP001231109">
    <property type="component" value="Unassembled WGS sequence"/>
</dbReference>
<gene>
    <name evidence="2" type="ORF">ORJ04_05065</name>
</gene>